<feature type="domain" description="F-box" evidence="1">
    <location>
        <begin position="214"/>
        <end position="260"/>
    </location>
</feature>
<dbReference type="PANTHER" id="PTHR47602:SF2">
    <property type="entry name" value="F-BOX PROTEIN SKIP22"/>
    <property type="match status" value="1"/>
</dbReference>
<evidence type="ECO:0000313" key="3">
    <source>
        <dbReference type="Proteomes" id="UP000886595"/>
    </source>
</evidence>
<dbReference type="Gene3D" id="1.20.1280.50">
    <property type="match status" value="1"/>
</dbReference>
<gene>
    <name evidence="2" type="ORF">Bca52824_011952</name>
</gene>
<dbReference type="Gene3D" id="3.40.1000.30">
    <property type="match status" value="1"/>
</dbReference>
<dbReference type="InterPro" id="IPR001810">
    <property type="entry name" value="F-box_dom"/>
</dbReference>
<accession>A0A8X7VW99</accession>
<dbReference type="CDD" id="cd22165">
    <property type="entry name" value="F-box_AtSKIP22-like"/>
    <property type="match status" value="1"/>
</dbReference>
<sequence length="337" mass="38057">MNPPPRSHETRETPITREVFDTTDFSELYQLIDSLLKEFPFVDVTIESEKNQATGHDSMCIDPTKRLSEPFFLKKILLENSSDDDNSELTTLALSVHAVMLESGFVLFDPVSYDDKFSFSKELLSVSLRYTLPELAESVTVTFQSLGDQVVVYGSLDGNVRRVCLDKRSFMDILKSDEEGSYREEVFVFWRMVKDGLVTPLLIGLCDKSGLELPPCFTRLPTELKVKIVASLPGASLAKMACVCREIRCLASGNDLWKQKVWEEARHLLLGNGGRGSVDWKAKNCGQRERETLTDVAMAMRIYHRTRFPRVVSDTDPFGLSNGDHLHGSVGIHRLFH</sequence>
<organism evidence="2 3">
    <name type="scientific">Brassica carinata</name>
    <name type="common">Ethiopian mustard</name>
    <name type="synonym">Abyssinian cabbage</name>
    <dbReference type="NCBI Taxonomy" id="52824"/>
    <lineage>
        <taxon>Eukaryota</taxon>
        <taxon>Viridiplantae</taxon>
        <taxon>Streptophyta</taxon>
        <taxon>Embryophyta</taxon>
        <taxon>Tracheophyta</taxon>
        <taxon>Spermatophyta</taxon>
        <taxon>Magnoliopsida</taxon>
        <taxon>eudicotyledons</taxon>
        <taxon>Gunneridae</taxon>
        <taxon>Pentapetalae</taxon>
        <taxon>rosids</taxon>
        <taxon>malvids</taxon>
        <taxon>Brassicales</taxon>
        <taxon>Brassicaceae</taxon>
        <taxon>Brassiceae</taxon>
        <taxon>Brassica</taxon>
    </lineage>
</organism>
<evidence type="ECO:0000313" key="2">
    <source>
        <dbReference type="EMBL" id="KAG2318739.1"/>
    </source>
</evidence>
<dbReference type="Pfam" id="PF12937">
    <property type="entry name" value="F-box-like"/>
    <property type="match status" value="1"/>
</dbReference>
<dbReference type="InterPro" id="IPR036047">
    <property type="entry name" value="F-box-like_dom_sf"/>
</dbReference>
<dbReference type="AlphaFoldDB" id="A0A8X7VW99"/>
<keyword evidence="3" id="KW-1185">Reference proteome</keyword>
<dbReference type="SUPFAM" id="SSF81383">
    <property type="entry name" value="F-box domain"/>
    <property type="match status" value="1"/>
</dbReference>
<protein>
    <recommendedName>
        <fullName evidence="1">F-box domain-containing protein</fullName>
    </recommendedName>
</protein>
<dbReference type="Proteomes" id="UP000886595">
    <property type="component" value="Unassembled WGS sequence"/>
</dbReference>
<evidence type="ECO:0000259" key="1">
    <source>
        <dbReference type="PROSITE" id="PS50181"/>
    </source>
</evidence>
<dbReference type="PANTHER" id="PTHR47602">
    <property type="entry name" value="F-BOX PROTEIN SKIP22"/>
    <property type="match status" value="1"/>
</dbReference>
<comment type="caution">
    <text evidence="2">The sequence shown here is derived from an EMBL/GenBank/DDBJ whole genome shotgun (WGS) entry which is preliminary data.</text>
</comment>
<proteinExistence type="predicted"/>
<dbReference type="EMBL" id="JAAMPC010000003">
    <property type="protein sequence ID" value="KAG2318739.1"/>
    <property type="molecule type" value="Genomic_DNA"/>
</dbReference>
<dbReference type="SMART" id="SM00256">
    <property type="entry name" value="FBOX"/>
    <property type="match status" value="1"/>
</dbReference>
<name>A0A8X7VW99_BRACI</name>
<dbReference type="OrthoDB" id="1053148at2759"/>
<dbReference type="PROSITE" id="PS50181">
    <property type="entry name" value="FBOX"/>
    <property type="match status" value="1"/>
</dbReference>
<reference evidence="2 3" key="1">
    <citation type="submission" date="2020-02" db="EMBL/GenBank/DDBJ databases">
        <authorList>
            <person name="Ma Q."/>
            <person name="Huang Y."/>
            <person name="Song X."/>
            <person name="Pei D."/>
        </authorList>
    </citation>
    <scope>NUCLEOTIDE SEQUENCE [LARGE SCALE GENOMIC DNA]</scope>
    <source>
        <strain evidence="2">Sxm20200214</strain>
        <tissue evidence="2">Leaf</tissue>
    </source>
</reference>